<gene>
    <name evidence="1" type="ORF">GPM918_LOCUS40213</name>
    <name evidence="2" type="ORF">SRO942_LOCUS41140</name>
</gene>
<comment type="caution">
    <text evidence="1">The sequence shown here is derived from an EMBL/GenBank/DDBJ whole genome shotgun (WGS) entry which is preliminary data.</text>
</comment>
<dbReference type="EMBL" id="CAJNOQ010029360">
    <property type="protein sequence ID" value="CAF1568193.1"/>
    <property type="molecule type" value="Genomic_DNA"/>
</dbReference>
<protein>
    <submittedName>
        <fullName evidence="1">Uncharacterized protein</fullName>
    </submittedName>
</protein>
<accession>A0A815Y8F0</accession>
<organism evidence="1 3">
    <name type="scientific">Didymodactylos carnosus</name>
    <dbReference type="NCBI Taxonomy" id="1234261"/>
    <lineage>
        <taxon>Eukaryota</taxon>
        <taxon>Metazoa</taxon>
        <taxon>Spiralia</taxon>
        <taxon>Gnathifera</taxon>
        <taxon>Rotifera</taxon>
        <taxon>Eurotatoria</taxon>
        <taxon>Bdelloidea</taxon>
        <taxon>Philodinida</taxon>
        <taxon>Philodinidae</taxon>
        <taxon>Didymodactylos</taxon>
    </lineage>
</organism>
<keyword evidence="3" id="KW-1185">Reference proteome</keyword>
<dbReference type="EMBL" id="CAJOBC010095170">
    <property type="protein sequence ID" value="CAF4430746.1"/>
    <property type="molecule type" value="Genomic_DNA"/>
</dbReference>
<dbReference type="AlphaFoldDB" id="A0A815Y8F0"/>
<proteinExistence type="predicted"/>
<dbReference type="Gene3D" id="3.90.176.10">
    <property type="entry name" value="Toxin ADP-ribosyltransferase, Chain A, domain 1"/>
    <property type="match status" value="1"/>
</dbReference>
<dbReference type="PROSITE" id="PS51996">
    <property type="entry name" value="TR_MART"/>
    <property type="match status" value="1"/>
</dbReference>
<evidence type="ECO:0000313" key="3">
    <source>
        <dbReference type="Proteomes" id="UP000663829"/>
    </source>
</evidence>
<reference evidence="1" key="1">
    <citation type="submission" date="2021-02" db="EMBL/GenBank/DDBJ databases">
        <authorList>
            <person name="Nowell W R."/>
        </authorList>
    </citation>
    <scope>NUCLEOTIDE SEQUENCE</scope>
</reference>
<evidence type="ECO:0000313" key="2">
    <source>
        <dbReference type="EMBL" id="CAF4430746.1"/>
    </source>
</evidence>
<dbReference type="Proteomes" id="UP000681722">
    <property type="component" value="Unassembled WGS sequence"/>
</dbReference>
<dbReference type="Proteomes" id="UP000663829">
    <property type="component" value="Unassembled WGS sequence"/>
</dbReference>
<name>A0A815Y8F0_9BILA</name>
<dbReference type="SUPFAM" id="SSF56399">
    <property type="entry name" value="ADP-ribosylation"/>
    <property type="match status" value="1"/>
</dbReference>
<evidence type="ECO:0000313" key="1">
    <source>
        <dbReference type="EMBL" id="CAF1568193.1"/>
    </source>
</evidence>
<sequence length="341" mass="39745">MGTRSSKKTNATYTNIGLALPPDLSAVDVERKEPNAEEITLVSWDEEELQCGSSGDDLIRRKQSLPQINDYCKFYHEENSCVEYIRSTELSKIFLIIWGSRANVLTQIHHLKQVDSVFIVCIDRDNCLSLKTTYSKIVGVYTERQDLMENVQKTIKLVEKQLITLNFRDQQQKATRDLTTESGSFLFFQLLKNVLLNMPKTPESKQEMIDKCREYYRGNEKRLENVNTFDLTYKSNDAIKWYTEDTFVYQIVNKALRTEDIDELFIFRFFIIDLSLNLARKYKELKKIEPQPIIDLYRGVNLSSDELDTLKKNVGNLISTNDFLSTSRSRKAVYRFARNAI</sequence>